<dbReference type="RefSeq" id="WP_163963752.1">
    <property type="nucleotide sequence ID" value="NZ_JAAIVB010000043.1"/>
</dbReference>
<sequence>TRISCALDLRHARPAATAETARAAQEAKNARKGTATPAKVAAPEIKKATASESFKDLRRAASAGRAPGRIAMTAAFSKSAQPKRTWKIFSVNIALPFDEMNVEFK</sequence>
<dbReference type="AlphaFoldDB" id="A0A6B3SMP8"/>
<organism evidence="2 3">
    <name type="scientific">Noviherbaspirillum galbum</name>
    <dbReference type="NCBI Taxonomy" id="2709383"/>
    <lineage>
        <taxon>Bacteria</taxon>
        <taxon>Pseudomonadati</taxon>
        <taxon>Pseudomonadota</taxon>
        <taxon>Betaproteobacteria</taxon>
        <taxon>Burkholderiales</taxon>
        <taxon>Oxalobacteraceae</taxon>
        <taxon>Noviherbaspirillum</taxon>
    </lineage>
</organism>
<name>A0A6B3SMP8_9BURK</name>
<keyword evidence="3" id="KW-1185">Reference proteome</keyword>
<feature type="compositionally biased region" description="Low complexity" evidence="1">
    <location>
        <begin position="14"/>
        <end position="27"/>
    </location>
</feature>
<proteinExistence type="predicted"/>
<accession>A0A6B3SMP8</accession>
<feature type="region of interest" description="Disordered" evidence="1">
    <location>
        <begin position="14"/>
        <end position="42"/>
    </location>
</feature>
<feature type="non-terminal residue" evidence="2">
    <location>
        <position position="1"/>
    </location>
</feature>
<evidence type="ECO:0000313" key="2">
    <source>
        <dbReference type="EMBL" id="NEX61987.1"/>
    </source>
</evidence>
<evidence type="ECO:0000313" key="3">
    <source>
        <dbReference type="Proteomes" id="UP000482155"/>
    </source>
</evidence>
<reference evidence="2 3" key="1">
    <citation type="submission" date="2020-02" db="EMBL/GenBank/DDBJ databases">
        <authorList>
            <person name="Kim M.K."/>
        </authorList>
    </citation>
    <scope>NUCLEOTIDE SEQUENCE [LARGE SCALE GENOMIC DNA]</scope>
    <source>
        <strain evidence="2 3">17J57-3</strain>
    </source>
</reference>
<evidence type="ECO:0000256" key="1">
    <source>
        <dbReference type="SAM" id="MobiDB-lite"/>
    </source>
</evidence>
<dbReference type="Proteomes" id="UP000482155">
    <property type="component" value="Unassembled WGS sequence"/>
</dbReference>
<protein>
    <submittedName>
        <fullName evidence="2">Uncharacterized protein</fullName>
    </submittedName>
</protein>
<dbReference type="EMBL" id="JAAIVB010000043">
    <property type="protein sequence ID" value="NEX61987.1"/>
    <property type="molecule type" value="Genomic_DNA"/>
</dbReference>
<gene>
    <name evidence="2" type="ORF">G3574_12940</name>
</gene>
<comment type="caution">
    <text evidence="2">The sequence shown here is derived from an EMBL/GenBank/DDBJ whole genome shotgun (WGS) entry which is preliminary data.</text>
</comment>